<gene>
    <name evidence="3" type="ORF">OCL06_13515</name>
</gene>
<dbReference type="Pfam" id="PF01541">
    <property type="entry name" value="GIY-YIG"/>
    <property type="match status" value="1"/>
</dbReference>
<evidence type="ECO:0000313" key="4">
    <source>
        <dbReference type="Proteomes" id="UP001209257"/>
    </source>
</evidence>
<comment type="caution">
    <text evidence="3">The sequence shown here is derived from an EMBL/GenBank/DDBJ whole genome shotgun (WGS) entry which is preliminary data.</text>
</comment>
<dbReference type="CDD" id="cd10456">
    <property type="entry name" value="GIY-YIG_UPF0213"/>
    <property type="match status" value="1"/>
</dbReference>
<dbReference type="SUPFAM" id="SSF82771">
    <property type="entry name" value="GIY-YIG endonuclease"/>
    <property type="match status" value="1"/>
</dbReference>
<dbReference type="EMBL" id="JAOTJC010000012">
    <property type="protein sequence ID" value="MCU7555608.1"/>
    <property type="molecule type" value="Genomic_DNA"/>
</dbReference>
<dbReference type="PANTHER" id="PTHR34477">
    <property type="entry name" value="UPF0213 PROTEIN YHBQ"/>
    <property type="match status" value="1"/>
</dbReference>
<dbReference type="InterPro" id="IPR035901">
    <property type="entry name" value="GIY-YIG_endonuc_sf"/>
</dbReference>
<organism evidence="3 4">
    <name type="scientific">Alteromonas salexigens</name>
    <dbReference type="NCBI Taxonomy" id="2982530"/>
    <lineage>
        <taxon>Bacteria</taxon>
        <taxon>Pseudomonadati</taxon>
        <taxon>Pseudomonadota</taxon>
        <taxon>Gammaproteobacteria</taxon>
        <taxon>Alteromonadales</taxon>
        <taxon>Alteromonadaceae</taxon>
        <taxon>Alteromonas/Salinimonas group</taxon>
        <taxon>Alteromonas</taxon>
    </lineage>
</organism>
<protein>
    <submittedName>
        <fullName evidence="3">GIY-YIG nuclease family protein</fullName>
    </submittedName>
</protein>
<dbReference type="PANTHER" id="PTHR34477:SF1">
    <property type="entry name" value="UPF0213 PROTEIN YHBQ"/>
    <property type="match status" value="1"/>
</dbReference>
<proteinExistence type="inferred from homology"/>
<feature type="domain" description="GIY-YIG" evidence="2">
    <location>
        <begin position="17"/>
        <end position="94"/>
    </location>
</feature>
<dbReference type="RefSeq" id="WP_262995430.1">
    <property type="nucleotide sequence ID" value="NZ_JAOTJC010000012.1"/>
</dbReference>
<reference evidence="4" key="1">
    <citation type="submission" date="2023-07" db="EMBL/GenBank/DDBJ databases">
        <title>Study on multiphase classification of strain Alteromonas salexigens isolated from the Yellow Sea.</title>
        <authorList>
            <person name="Sun L."/>
        </authorList>
    </citation>
    <scope>NUCLEOTIDE SEQUENCE [LARGE SCALE GENOMIC DNA]</scope>
    <source>
        <strain evidence="4">ASW11-19</strain>
    </source>
</reference>
<dbReference type="Gene3D" id="3.40.1440.10">
    <property type="entry name" value="GIY-YIG endonuclease"/>
    <property type="match status" value="1"/>
</dbReference>
<name>A0ABT2VRS9_9ALTE</name>
<sequence length="116" mass="13202">MSASITANAENEESAPSSWYIYIIENRLGQFYTGITCDPKRRIAQHRGEKPGGAKALKGKSPLIYRAVFEVTDKRAAMKLEYQVKRFSRRQKEQLVNGKGPLPEDIRCESARFTHL</sequence>
<keyword evidence="4" id="KW-1185">Reference proteome</keyword>
<dbReference type="InterPro" id="IPR000305">
    <property type="entry name" value="GIY-YIG_endonuc"/>
</dbReference>
<evidence type="ECO:0000256" key="1">
    <source>
        <dbReference type="ARBA" id="ARBA00007435"/>
    </source>
</evidence>
<dbReference type="InterPro" id="IPR050190">
    <property type="entry name" value="UPF0213_domain"/>
</dbReference>
<accession>A0ABT2VRS9</accession>
<dbReference type="PROSITE" id="PS50164">
    <property type="entry name" value="GIY_YIG"/>
    <property type="match status" value="1"/>
</dbReference>
<comment type="similarity">
    <text evidence="1">Belongs to the UPF0213 family.</text>
</comment>
<evidence type="ECO:0000259" key="2">
    <source>
        <dbReference type="PROSITE" id="PS50164"/>
    </source>
</evidence>
<evidence type="ECO:0000313" key="3">
    <source>
        <dbReference type="EMBL" id="MCU7555608.1"/>
    </source>
</evidence>
<dbReference type="Proteomes" id="UP001209257">
    <property type="component" value="Unassembled WGS sequence"/>
</dbReference>